<keyword evidence="3" id="KW-1185">Reference proteome</keyword>
<evidence type="ECO:0000313" key="2">
    <source>
        <dbReference type="EMBL" id="GMA27594.1"/>
    </source>
</evidence>
<accession>A0AA37UBR8</accession>
<proteinExistence type="predicted"/>
<dbReference type="InterPro" id="IPR011607">
    <property type="entry name" value="MGS-like_dom"/>
</dbReference>
<dbReference type="InterPro" id="IPR036914">
    <property type="entry name" value="MGS-like_dom_sf"/>
</dbReference>
<evidence type="ECO:0000313" key="3">
    <source>
        <dbReference type="Proteomes" id="UP001157160"/>
    </source>
</evidence>
<sequence>MNTPGGGTARADGYEIRAAIVAADKPLFTTIAELSAAVASFSVIGRGFEVTSLQNYAVKRREAVAG</sequence>
<dbReference type="AlphaFoldDB" id="A0AA37UBR8"/>
<gene>
    <name evidence="2" type="ORF">GCM10025874_08470</name>
</gene>
<name>A0AA37UBR8_9MICO</name>
<dbReference type="SUPFAM" id="SSF52335">
    <property type="entry name" value="Methylglyoxal synthase-like"/>
    <property type="match status" value="1"/>
</dbReference>
<evidence type="ECO:0000259" key="1">
    <source>
        <dbReference type="PROSITE" id="PS51855"/>
    </source>
</evidence>
<dbReference type="Gene3D" id="3.40.50.1380">
    <property type="entry name" value="Methylglyoxal synthase-like domain"/>
    <property type="match status" value="1"/>
</dbReference>
<comment type="caution">
    <text evidence="2">The sequence shown here is derived from an EMBL/GenBank/DDBJ whole genome shotgun (WGS) entry which is preliminary data.</text>
</comment>
<dbReference type="Proteomes" id="UP001157160">
    <property type="component" value="Unassembled WGS sequence"/>
</dbReference>
<dbReference type="EMBL" id="BSUL01000001">
    <property type="protein sequence ID" value="GMA27594.1"/>
    <property type="molecule type" value="Genomic_DNA"/>
</dbReference>
<organism evidence="2 3">
    <name type="scientific">Arenivirga flava</name>
    <dbReference type="NCBI Taxonomy" id="1930060"/>
    <lineage>
        <taxon>Bacteria</taxon>
        <taxon>Bacillati</taxon>
        <taxon>Actinomycetota</taxon>
        <taxon>Actinomycetes</taxon>
        <taxon>Micrococcales</taxon>
        <taxon>Microbacteriaceae</taxon>
        <taxon>Arenivirga</taxon>
    </lineage>
</organism>
<dbReference type="PROSITE" id="PS51855">
    <property type="entry name" value="MGS"/>
    <property type="match status" value="1"/>
</dbReference>
<feature type="domain" description="MGS-like" evidence="1">
    <location>
        <begin position="1"/>
        <end position="63"/>
    </location>
</feature>
<protein>
    <recommendedName>
        <fullName evidence="1">MGS-like domain-containing protein</fullName>
    </recommendedName>
</protein>
<reference evidence="2 3" key="1">
    <citation type="journal article" date="2014" name="Int. J. Syst. Evol. Microbiol.">
        <title>Complete genome sequence of Corynebacterium casei LMG S-19264T (=DSM 44701T), isolated from a smear-ripened cheese.</title>
        <authorList>
            <consortium name="US DOE Joint Genome Institute (JGI-PGF)"/>
            <person name="Walter F."/>
            <person name="Albersmeier A."/>
            <person name="Kalinowski J."/>
            <person name="Ruckert C."/>
        </authorList>
    </citation>
    <scope>NUCLEOTIDE SEQUENCE [LARGE SCALE GENOMIC DNA]</scope>
    <source>
        <strain evidence="2 3">NBRC 112289</strain>
    </source>
</reference>